<proteinExistence type="predicted"/>
<keyword evidence="3" id="KW-1185">Reference proteome</keyword>
<evidence type="ECO:0000256" key="1">
    <source>
        <dbReference type="SAM" id="SignalP"/>
    </source>
</evidence>
<organism evidence="2 3">
    <name type="scientific">Parabacteroides absconsus</name>
    <dbReference type="NCBI Taxonomy" id="2951805"/>
    <lineage>
        <taxon>Bacteria</taxon>
        <taxon>Pseudomonadati</taxon>
        <taxon>Bacteroidota</taxon>
        <taxon>Bacteroidia</taxon>
        <taxon>Bacteroidales</taxon>
        <taxon>Tannerellaceae</taxon>
        <taxon>Parabacteroides</taxon>
    </lineage>
</organism>
<name>A0ABZ2IHI4_9BACT</name>
<reference evidence="2 3" key="1">
    <citation type="submission" date="2024-02" db="EMBL/GenBank/DDBJ databases">
        <title>Whole genome sequencing of Parabacteroides sp. AD58.</title>
        <authorList>
            <person name="Chaplin A.V."/>
            <person name="Pikina A.P."/>
            <person name="Sokolova S.R."/>
            <person name="Korostin D.O."/>
            <person name="Efimov B.A."/>
        </authorList>
    </citation>
    <scope>NUCLEOTIDE SEQUENCE [LARGE SCALE GENOMIC DNA]</scope>
    <source>
        <strain evidence="2 3">AD58</strain>
    </source>
</reference>
<evidence type="ECO:0000313" key="3">
    <source>
        <dbReference type="Proteomes" id="UP001320603"/>
    </source>
</evidence>
<accession>A0ABZ2IHI4</accession>
<feature type="chain" id="PRO_5046606594" description="DUF3863 domain-containing protein" evidence="1">
    <location>
        <begin position="22"/>
        <end position="421"/>
    </location>
</feature>
<dbReference type="EMBL" id="CP146284">
    <property type="protein sequence ID" value="WWV65497.1"/>
    <property type="molecule type" value="Genomic_DNA"/>
</dbReference>
<feature type="signal peptide" evidence="1">
    <location>
        <begin position="1"/>
        <end position="21"/>
    </location>
</feature>
<protein>
    <recommendedName>
        <fullName evidence="4">DUF3863 domain-containing protein</fullName>
    </recommendedName>
</protein>
<dbReference type="RefSeq" id="WP_251968634.1">
    <property type="nucleotide sequence ID" value="NZ_CP146284.1"/>
</dbReference>
<keyword evidence="1" id="KW-0732">Signal</keyword>
<gene>
    <name evidence="2" type="ORF">NEE14_010825</name>
</gene>
<evidence type="ECO:0008006" key="4">
    <source>
        <dbReference type="Google" id="ProtNLM"/>
    </source>
</evidence>
<evidence type="ECO:0000313" key="2">
    <source>
        <dbReference type="EMBL" id="WWV65497.1"/>
    </source>
</evidence>
<dbReference type="Proteomes" id="UP001320603">
    <property type="component" value="Chromosome"/>
</dbReference>
<sequence>MIQKRFLLLLISILVPFAGWAQREASPYYFDKNGIQKEVLENYLDRSITVTNLLVPHQGEEQLNDDIRMIRNIGAKFLGRSILLWENEQVLKDPAFWTKAEQIIQRMHADDPDLVFQACLFEAISTEVSQIKIPEWVFESYGLKPEKRNFRYEDMLNLQGKYVDHWHAGGSVPDISRQETQLWFYFLACSYIRIGCEAFHLGQIELMGMNDPDRAHWITLIDKIRAFAAQHARRQWVILDAHTPKGGMVTNGKSLIDFNSFPMRICALPTATPWKEGDIQPAELRVNHLDALYKRSQGCQTPSGWSCKHLPYLVEIDNYGKEEPVNTADTTSYFPWGWDEISWFAKQPEKYRNEWLQYAWKWMKETDPDGHVEMPGIRGICCPNETDNTYRANTRSAQSPNGYNQEETIKAIWAADKTRKH</sequence>